<dbReference type="Gene3D" id="3.30.70.330">
    <property type="match status" value="1"/>
</dbReference>
<evidence type="ECO:0000313" key="8">
    <source>
        <dbReference type="EMBL" id="GJT46652.1"/>
    </source>
</evidence>
<evidence type="ECO:0000256" key="5">
    <source>
        <dbReference type="ARBA" id="ARBA00022842"/>
    </source>
</evidence>
<feature type="compositionally biased region" description="Basic and acidic residues" evidence="6">
    <location>
        <begin position="300"/>
        <end position="334"/>
    </location>
</feature>
<keyword evidence="9" id="KW-1185">Reference proteome</keyword>
<reference evidence="8" key="1">
    <citation type="journal article" date="2022" name="Int. J. Mol. Sci.">
        <title>Draft Genome of Tanacetum Coccineum: Genomic Comparison of Closely Related Tanacetum-Family Plants.</title>
        <authorList>
            <person name="Yamashiro T."/>
            <person name="Shiraishi A."/>
            <person name="Nakayama K."/>
            <person name="Satake H."/>
        </authorList>
    </citation>
    <scope>NUCLEOTIDE SEQUENCE</scope>
</reference>
<feature type="domain" description="Endonuclease/exonuclease/phosphatase" evidence="7">
    <location>
        <begin position="434"/>
        <end position="525"/>
    </location>
</feature>
<feature type="compositionally biased region" description="Basic and acidic residues" evidence="6">
    <location>
        <begin position="217"/>
        <end position="227"/>
    </location>
</feature>
<evidence type="ECO:0000259" key="7">
    <source>
        <dbReference type="Pfam" id="PF03372"/>
    </source>
</evidence>
<dbReference type="Proteomes" id="UP001151760">
    <property type="component" value="Unassembled WGS sequence"/>
</dbReference>
<reference evidence="8" key="2">
    <citation type="submission" date="2022-01" db="EMBL/GenBank/DDBJ databases">
        <authorList>
            <person name="Yamashiro T."/>
            <person name="Shiraishi A."/>
            <person name="Satake H."/>
            <person name="Nakayama K."/>
        </authorList>
    </citation>
    <scope>NUCLEOTIDE SEQUENCE</scope>
</reference>
<comment type="similarity">
    <text evidence="2">Belongs to the DNA repair enzymes AP/ExoA family.</text>
</comment>
<gene>
    <name evidence="8" type="ORF">Tco_0955367</name>
</gene>
<keyword evidence="5" id="KW-0460">Magnesium</keyword>
<name>A0ABQ5E730_9ASTR</name>
<protein>
    <submittedName>
        <fullName evidence="8">Transposon TX1</fullName>
    </submittedName>
</protein>
<evidence type="ECO:0000313" key="9">
    <source>
        <dbReference type="Proteomes" id="UP001151760"/>
    </source>
</evidence>
<comment type="cofactor">
    <cofactor evidence="1">
        <name>Mg(2+)</name>
        <dbReference type="ChEBI" id="CHEBI:18420"/>
    </cofactor>
</comment>
<organism evidence="8 9">
    <name type="scientific">Tanacetum coccineum</name>
    <dbReference type="NCBI Taxonomy" id="301880"/>
    <lineage>
        <taxon>Eukaryota</taxon>
        <taxon>Viridiplantae</taxon>
        <taxon>Streptophyta</taxon>
        <taxon>Embryophyta</taxon>
        <taxon>Tracheophyta</taxon>
        <taxon>Spermatophyta</taxon>
        <taxon>Magnoliopsida</taxon>
        <taxon>eudicotyledons</taxon>
        <taxon>Gunneridae</taxon>
        <taxon>Pentapetalae</taxon>
        <taxon>asterids</taxon>
        <taxon>campanulids</taxon>
        <taxon>Asterales</taxon>
        <taxon>Asteraceae</taxon>
        <taxon>Asteroideae</taxon>
        <taxon>Anthemideae</taxon>
        <taxon>Anthemidinae</taxon>
        <taxon>Tanacetum</taxon>
    </lineage>
</organism>
<dbReference type="Pfam" id="PF03372">
    <property type="entry name" value="Exo_endo_phos"/>
    <property type="match status" value="1"/>
</dbReference>
<dbReference type="InterPro" id="IPR004808">
    <property type="entry name" value="AP_endonuc_1"/>
</dbReference>
<evidence type="ECO:0000256" key="2">
    <source>
        <dbReference type="ARBA" id="ARBA00007092"/>
    </source>
</evidence>
<evidence type="ECO:0000256" key="3">
    <source>
        <dbReference type="ARBA" id="ARBA00022723"/>
    </source>
</evidence>
<feature type="compositionally biased region" description="Acidic residues" evidence="6">
    <location>
        <begin position="190"/>
        <end position="216"/>
    </location>
</feature>
<dbReference type="InterPro" id="IPR020847">
    <property type="entry name" value="AP_endonuclease_F1_BS"/>
</dbReference>
<dbReference type="Gene3D" id="3.60.10.10">
    <property type="entry name" value="Endonuclease/exonuclease/phosphatase"/>
    <property type="match status" value="1"/>
</dbReference>
<evidence type="ECO:0000256" key="1">
    <source>
        <dbReference type="ARBA" id="ARBA00001946"/>
    </source>
</evidence>
<dbReference type="EMBL" id="BQNB010016002">
    <property type="protein sequence ID" value="GJT46652.1"/>
    <property type="molecule type" value="Genomic_DNA"/>
</dbReference>
<evidence type="ECO:0000256" key="4">
    <source>
        <dbReference type="ARBA" id="ARBA00022801"/>
    </source>
</evidence>
<dbReference type="CDD" id="cd00590">
    <property type="entry name" value="RRM_SF"/>
    <property type="match status" value="1"/>
</dbReference>
<keyword evidence="4" id="KW-0378">Hydrolase</keyword>
<dbReference type="InterPro" id="IPR036691">
    <property type="entry name" value="Endo/exonu/phosph_ase_sf"/>
</dbReference>
<feature type="region of interest" description="Disordered" evidence="6">
    <location>
        <begin position="173"/>
        <end position="229"/>
    </location>
</feature>
<accession>A0ABQ5E730</accession>
<dbReference type="InterPro" id="IPR005135">
    <property type="entry name" value="Endo/exonuclease/phosphatase"/>
</dbReference>
<dbReference type="InterPro" id="IPR012677">
    <property type="entry name" value="Nucleotide-bd_a/b_plait_sf"/>
</dbReference>
<dbReference type="PROSITE" id="PS00726">
    <property type="entry name" value="AP_NUCLEASE_F1_1"/>
    <property type="match status" value="1"/>
</dbReference>
<dbReference type="PANTHER" id="PTHR22748:SF4">
    <property type="entry name" value="DNA-(APURINIC OR APYRIMIDINIC SITE) ENDONUCLEASE 2"/>
    <property type="match status" value="1"/>
</dbReference>
<dbReference type="PANTHER" id="PTHR22748">
    <property type="entry name" value="AP ENDONUCLEASE"/>
    <property type="match status" value="1"/>
</dbReference>
<keyword evidence="3" id="KW-0479">Metal-binding</keyword>
<sequence length="610" mass="70128">MYVREKTSFNNFESVRARHDRNRGQYNGKHLGTNYIGGKRNSTISFMFFNLPEEWGMGKLWMVFKKYGMVFDMFMAQRRLRNGMRYGFVRYKAVNDVENLLRQLQQIKIGVKWLRVLEGNQNMIYGRVNIHTTTKGLIRENLTVKVKGKTHEVCVVEEVRDINMVDVHGKSIRGQEVNVKGEAHKKGDSDMEVDDEDDEDDGESNSEEGEQSDEEGEFRLRDDDDGKVGITMVSGSRGLFKKEAVAEVKSDYGENNGWEDGLILKNKESSEMSGSSGPSLKKNSQGTYVSKCKDSTNNNDKCENEVRNMKEKEKEGNEVNERDNVRNNREKREVSPSSSVDSGGARMKKKRKANEGMYFEGDEVVIEFNQGKTNEEQSAIKKKIAVNSKWNVNMEQVKEIGEMVGVSWLLADKEKKETVQECERRVVGGDEIISINVRGMEDNEKKGWIRSIIKDEKPDVIGLQETKSGVVDDIWIEDLWGGKGYGYSQLHAVGSSGGIILIWDSRVFECKEAIGDERFIAVKGSWKGENEEVFLVWGSKETTETLRCEAMRWELEAEKRTLTDSERLTWLEARKRWEENERKYCHMLRQKTRIRWDAEGDENSKVFTPL</sequence>
<dbReference type="InterPro" id="IPR035979">
    <property type="entry name" value="RBD_domain_sf"/>
</dbReference>
<feature type="compositionally biased region" description="Basic and acidic residues" evidence="6">
    <location>
        <begin position="179"/>
        <end position="189"/>
    </location>
</feature>
<feature type="region of interest" description="Disordered" evidence="6">
    <location>
        <begin position="269"/>
        <end position="352"/>
    </location>
</feature>
<evidence type="ECO:0000256" key="6">
    <source>
        <dbReference type="SAM" id="MobiDB-lite"/>
    </source>
</evidence>
<dbReference type="SUPFAM" id="SSF54928">
    <property type="entry name" value="RNA-binding domain, RBD"/>
    <property type="match status" value="1"/>
</dbReference>
<comment type="caution">
    <text evidence="8">The sequence shown here is derived from an EMBL/GenBank/DDBJ whole genome shotgun (WGS) entry which is preliminary data.</text>
</comment>
<proteinExistence type="inferred from homology"/>
<dbReference type="SUPFAM" id="SSF56219">
    <property type="entry name" value="DNase I-like"/>
    <property type="match status" value="1"/>
</dbReference>